<dbReference type="InterPro" id="IPR013087">
    <property type="entry name" value="Znf_C2H2_type"/>
</dbReference>
<feature type="compositionally biased region" description="Low complexity" evidence="8">
    <location>
        <begin position="273"/>
        <end position="289"/>
    </location>
</feature>
<protein>
    <submittedName>
        <fullName evidence="11">C2H2-type domain-containing protein</fullName>
    </submittedName>
</protein>
<feature type="compositionally biased region" description="Acidic residues" evidence="8">
    <location>
        <begin position="709"/>
        <end position="728"/>
    </location>
</feature>
<dbReference type="Proteomes" id="UP000038045">
    <property type="component" value="Unplaced"/>
</dbReference>
<feature type="region of interest" description="Disordered" evidence="8">
    <location>
        <begin position="656"/>
        <end position="728"/>
    </location>
</feature>
<dbReference type="WBParaSite" id="PTRK_0000177700.1">
    <property type="protein sequence ID" value="PTRK_0000177700.1"/>
    <property type="gene ID" value="PTRK_0000177700"/>
</dbReference>
<keyword evidence="4 7" id="KW-0863">Zinc-finger</keyword>
<dbReference type="AlphaFoldDB" id="A0A0N4Z456"/>
<evidence type="ECO:0000256" key="6">
    <source>
        <dbReference type="ARBA" id="ARBA00023242"/>
    </source>
</evidence>
<evidence type="ECO:0000256" key="7">
    <source>
        <dbReference type="PROSITE-ProRule" id="PRU00042"/>
    </source>
</evidence>
<keyword evidence="5" id="KW-0862">Zinc</keyword>
<feature type="region of interest" description="Disordered" evidence="8">
    <location>
        <begin position="55"/>
        <end position="87"/>
    </location>
</feature>
<feature type="region of interest" description="Disordered" evidence="8">
    <location>
        <begin position="269"/>
        <end position="293"/>
    </location>
</feature>
<sequence>MSALTLESLVQQVGSTTSQAEMLRNIFAAATSTQSNTSLFDNAISSNTLNNTYKKGSTSSSTISSSSTPSCALSDIPSASNDDTTGGKKVNYAEIWNRAVNSSGGNKDDLKNLSLDQSFLTTGVNGLPIMNLKCTECGVVKTTSEDLEVHIKVEHLNWLPFECPLCKISRPSDNQMREHIHSAHRQNATKFQYLDNEKAKRTLQLMMDKAHLAAASYKSNKSTSSVNGHDNGSSQLFSSSSSISTKKTVDNLLFSKLAQTVNASSSSALNGCTASLSPTSSPNSPAASTVAVNIPSSRKRQATTDLYTTESFLAQLQKNSVKEECDENGTILNDTTNGVTSSEVDLSFQLASLFGNIKKDTQLKRDDTIRAPDTTISSTANTSLNLTALLNSSVANLDAEESKRSKIMAKKRVLGLCSRCQKPVTAGSRQVHIFYHLGKDYSMYRFQCLYPNCTVAHYRKDQLEAHHIKAHGGINPSMLEDRSQELNAACQELSMELLGTTNNNPGPTAAEAQVIFEALQKEAVEQMSKKKKRKKSDGKTLLPKMMLNSMGREDGPHSEMIECRICDKFILAKIKGFHVLWHITKDKGIPRYACKVCNYKHDRSLNVNNHAKAAHGMEDCCEDMMVKHAHLVKEMSEECFGSMVLSFNGGFNNSEAKRKLAKQESANEDRDHKEETENGNHNDNESDNGHDDNDSENGINESEHGNNESDNDSESDNNNENDEDGNDE</sequence>
<dbReference type="SMART" id="SM00355">
    <property type="entry name" value="ZnF_C2H2"/>
    <property type="match status" value="4"/>
</dbReference>
<keyword evidence="2" id="KW-0479">Metal-binding</keyword>
<feature type="region of interest" description="Disordered" evidence="8">
    <location>
        <begin position="220"/>
        <end position="240"/>
    </location>
</feature>
<dbReference type="GO" id="GO:0008270">
    <property type="term" value="F:zinc ion binding"/>
    <property type="evidence" value="ECO:0007669"/>
    <property type="project" value="UniProtKB-KW"/>
</dbReference>
<evidence type="ECO:0000259" key="9">
    <source>
        <dbReference type="PROSITE" id="PS50157"/>
    </source>
</evidence>
<dbReference type="InterPro" id="IPR050888">
    <property type="entry name" value="ZnF_C2H2-type_TF"/>
</dbReference>
<proteinExistence type="predicted"/>
<evidence type="ECO:0000256" key="3">
    <source>
        <dbReference type="ARBA" id="ARBA00022737"/>
    </source>
</evidence>
<feature type="domain" description="C2H2-type" evidence="9">
    <location>
        <begin position="132"/>
        <end position="160"/>
    </location>
</feature>
<keyword evidence="6" id="KW-0539">Nucleus</keyword>
<name>A0A0N4Z456_PARTI</name>
<keyword evidence="10" id="KW-1185">Reference proteome</keyword>
<evidence type="ECO:0000256" key="1">
    <source>
        <dbReference type="ARBA" id="ARBA00004123"/>
    </source>
</evidence>
<comment type="subcellular location">
    <subcellularLocation>
        <location evidence="1">Nucleus</location>
    </subcellularLocation>
</comment>
<evidence type="ECO:0000256" key="4">
    <source>
        <dbReference type="ARBA" id="ARBA00022771"/>
    </source>
</evidence>
<evidence type="ECO:0000313" key="11">
    <source>
        <dbReference type="WBParaSite" id="PTRK_0000177700.1"/>
    </source>
</evidence>
<feature type="compositionally biased region" description="Basic and acidic residues" evidence="8">
    <location>
        <begin position="656"/>
        <end position="692"/>
    </location>
</feature>
<accession>A0A0N4Z456</accession>
<organism evidence="10 11">
    <name type="scientific">Parastrongyloides trichosuri</name>
    <name type="common">Possum-specific nematode worm</name>
    <dbReference type="NCBI Taxonomy" id="131310"/>
    <lineage>
        <taxon>Eukaryota</taxon>
        <taxon>Metazoa</taxon>
        <taxon>Ecdysozoa</taxon>
        <taxon>Nematoda</taxon>
        <taxon>Chromadorea</taxon>
        <taxon>Rhabditida</taxon>
        <taxon>Tylenchina</taxon>
        <taxon>Panagrolaimomorpha</taxon>
        <taxon>Strongyloidoidea</taxon>
        <taxon>Strongyloididae</taxon>
        <taxon>Parastrongyloides</taxon>
    </lineage>
</organism>
<feature type="compositionally biased region" description="Polar residues" evidence="8">
    <location>
        <begin position="220"/>
        <end position="232"/>
    </location>
</feature>
<reference evidence="11" key="1">
    <citation type="submission" date="2017-02" db="UniProtKB">
        <authorList>
            <consortium name="WormBaseParasite"/>
        </authorList>
    </citation>
    <scope>IDENTIFICATION</scope>
</reference>
<evidence type="ECO:0000313" key="10">
    <source>
        <dbReference type="Proteomes" id="UP000038045"/>
    </source>
</evidence>
<dbReference type="PROSITE" id="PS50157">
    <property type="entry name" value="ZINC_FINGER_C2H2_2"/>
    <property type="match status" value="1"/>
</dbReference>
<dbReference type="Gene3D" id="3.30.160.60">
    <property type="entry name" value="Classic Zinc Finger"/>
    <property type="match status" value="1"/>
</dbReference>
<evidence type="ECO:0000256" key="5">
    <source>
        <dbReference type="ARBA" id="ARBA00022833"/>
    </source>
</evidence>
<evidence type="ECO:0000256" key="8">
    <source>
        <dbReference type="SAM" id="MobiDB-lite"/>
    </source>
</evidence>
<dbReference type="GO" id="GO:0005634">
    <property type="term" value="C:nucleus"/>
    <property type="evidence" value="ECO:0007669"/>
    <property type="project" value="UniProtKB-SubCell"/>
</dbReference>
<evidence type="ECO:0000256" key="2">
    <source>
        <dbReference type="ARBA" id="ARBA00022723"/>
    </source>
</evidence>
<dbReference type="PANTHER" id="PTHR24406">
    <property type="entry name" value="TRANSCRIPTIONAL REPRESSOR CTCFL-RELATED"/>
    <property type="match status" value="1"/>
</dbReference>
<dbReference type="STRING" id="131310.A0A0N4Z456"/>
<keyword evidence="3" id="KW-0677">Repeat</keyword>
<feature type="compositionally biased region" description="Low complexity" evidence="8">
    <location>
        <begin position="57"/>
        <end position="70"/>
    </location>
</feature>